<evidence type="ECO:0000259" key="2">
    <source>
        <dbReference type="PROSITE" id="PS01031"/>
    </source>
</evidence>
<feature type="domain" description="SHSP" evidence="2">
    <location>
        <begin position="125"/>
        <end position="238"/>
    </location>
</feature>
<evidence type="ECO:0000313" key="4">
    <source>
        <dbReference type="Proteomes" id="UP001190926"/>
    </source>
</evidence>
<sequence length="238" mass="26043">MIHSSSGRSLGLGYIPIKLSTFACMRTSNLLASTTIMNGMDSSNPGKVKKIIWKRSKSPVDVNDGIMDPDKCEDAGEEMRHCDSRQLVTYPRTCNSTQPFALPLLPVPKMEEWCSNTSIALTGTACRGGTGPPVGAVDIGESKSAYYFCIALPGVKKDPGEFSCEIQRDGKVCVRGVTSTGGKFVQKYSRVYEMKLQQQCQPGPFTLFFNLPGPVDPRLFAPHFRPDGIFEAVVAKYE</sequence>
<dbReference type="PROSITE" id="PS01031">
    <property type="entry name" value="SHSP"/>
    <property type="match status" value="1"/>
</dbReference>
<dbReference type="InterPro" id="IPR002068">
    <property type="entry name" value="A-crystallin/Hsp20_dom"/>
</dbReference>
<proteinExistence type="inferred from homology"/>
<dbReference type="InterPro" id="IPR008978">
    <property type="entry name" value="HSP20-like_chaperone"/>
</dbReference>
<comment type="caution">
    <text evidence="3">The sequence shown here is derived from an EMBL/GenBank/DDBJ whole genome shotgun (WGS) entry which is preliminary data.</text>
</comment>
<dbReference type="PANTHER" id="PTHR34661:SF1">
    <property type="entry name" value="INCREASED DNA METHYLATION 3"/>
    <property type="match status" value="1"/>
</dbReference>
<dbReference type="InterPro" id="IPR039321">
    <property type="entry name" value="IDM2/3-like"/>
</dbReference>
<comment type="similarity">
    <text evidence="1">Belongs to the small heat shock protein (HSP20) family.</text>
</comment>
<reference evidence="3 4" key="1">
    <citation type="journal article" date="2021" name="Nat. Commun.">
        <title>Incipient diploidization of the medicinal plant Perilla within 10,000 years.</title>
        <authorList>
            <person name="Zhang Y."/>
            <person name="Shen Q."/>
            <person name="Leng L."/>
            <person name="Zhang D."/>
            <person name="Chen S."/>
            <person name="Shi Y."/>
            <person name="Ning Z."/>
            <person name="Chen S."/>
        </authorList>
    </citation>
    <scope>NUCLEOTIDE SEQUENCE [LARGE SCALE GENOMIC DNA]</scope>
    <source>
        <strain evidence="4">cv. PC099</strain>
    </source>
</reference>
<dbReference type="FunFam" id="2.60.40.790:FF:000049">
    <property type="entry name" value="Increased DNA methylation 3"/>
    <property type="match status" value="1"/>
</dbReference>
<evidence type="ECO:0000256" key="1">
    <source>
        <dbReference type="PROSITE-ProRule" id="PRU00285"/>
    </source>
</evidence>
<evidence type="ECO:0000313" key="3">
    <source>
        <dbReference type="EMBL" id="KAH6834694.1"/>
    </source>
</evidence>
<protein>
    <submittedName>
        <fullName evidence="3">HSP20-like chaperones superfamily protein</fullName>
    </submittedName>
</protein>
<dbReference type="GO" id="GO:0005634">
    <property type="term" value="C:nucleus"/>
    <property type="evidence" value="ECO:0007669"/>
    <property type="project" value="TreeGrafter"/>
</dbReference>
<dbReference type="CDD" id="cd06464">
    <property type="entry name" value="ACD_sHsps-like"/>
    <property type="match status" value="1"/>
</dbReference>
<name>A0AAD4JJY2_PERFH</name>
<dbReference type="EMBL" id="SDAM02000044">
    <property type="protein sequence ID" value="KAH6834694.1"/>
    <property type="molecule type" value="Genomic_DNA"/>
</dbReference>
<dbReference type="AlphaFoldDB" id="A0AAD4JJY2"/>
<organism evidence="3 4">
    <name type="scientific">Perilla frutescens var. hirtella</name>
    <name type="common">Perilla citriodora</name>
    <name type="synonym">Perilla setoyensis</name>
    <dbReference type="NCBI Taxonomy" id="608512"/>
    <lineage>
        <taxon>Eukaryota</taxon>
        <taxon>Viridiplantae</taxon>
        <taxon>Streptophyta</taxon>
        <taxon>Embryophyta</taxon>
        <taxon>Tracheophyta</taxon>
        <taxon>Spermatophyta</taxon>
        <taxon>Magnoliopsida</taxon>
        <taxon>eudicotyledons</taxon>
        <taxon>Gunneridae</taxon>
        <taxon>Pentapetalae</taxon>
        <taxon>asterids</taxon>
        <taxon>lamiids</taxon>
        <taxon>Lamiales</taxon>
        <taxon>Lamiaceae</taxon>
        <taxon>Nepetoideae</taxon>
        <taxon>Elsholtzieae</taxon>
        <taxon>Perilla</taxon>
    </lineage>
</organism>
<dbReference type="Gene3D" id="2.60.40.790">
    <property type="match status" value="1"/>
</dbReference>
<gene>
    <name evidence="3" type="ORF">C2S53_003931</name>
</gene>
<dbReference type="PANTHER" id="PTHR34661">
    <property type="entry name" value="INCREASED DNA METHYLATION 3"/>
    <property type="match status" value="1"/>
</dbReference>
<keyword evidence="4" id="KW-1185">Reference proteome</keyword>
<dbReference type="Proteomes" id="UP001190926">
    <property type="component" value="Unassembled WGS sequence"/>
</dbReference>
<accession>A0AAD4JJY2</accession>